<dbReference type="Proteomes" id="UP000290572">
    <property type="component" value="Unassembled WGS sequence"/>
</dbReference>
<comment type="caution">
    <text evidence="2">The sequence shown here is derived from an EMBL/GenBank/DDBJ whole genome shotgun (WGS) entry which is preliminary data.</text>
</comment>
<dbReference type="AlphaFoldDB" id="A0A498LJJ1"/>
<dbReference type="STRING" id="84645.A0A498LJJ1"/>
<evidence type="ECO:0000313" key="2">
    <source>
        <dbReference type="EMBL" id="RXN07992.1"/>
    </source>
</evidence>
<evidence type="ECO:0000313" key="3">
    <source>
        <dbReference type="Proteomes" id="UP000290572"/>
    </source>
</evidence>
<name>A0A498LJJ1_LABRO</name>
<sequence length="80" mass="8807">MVITQNMSLFKEVQYSRIKKSSCCVGVQVKLKARQRRSRVLFTTSMSAPNTAPYGSTGGAEVLLACRYLILALSSLVSVY</sequence>
<dbReference type="EMBL" id="QBIY01013331">
    <property type="protein sequence ID" value="RXN07992.1"/>
    <property type="molecule type" value="Genomic_DNA"/>
</dbReference>
<reference evidence="2 3" key="1">
    <citation type="submission" date="2018-03" db="EMBL/GenBank/DDBJ databases">
        <title>Draft genome sequence of Rohu Carp (Labeo rohita).</title>
        <authorList>
            <person name="Das P."/>
            <person name="Kushwaha B."/>
            <person name="Joshi C.G."/>
            <person name="Kumar D."/>
            <person name="Nagpure N.S."/>
            <person name="Sahoo L."/>
            <person name="Das S.P."/>
            <person name="Bit A."/>
            <person name="Patnaik S."/>
            <person name="Meher P.K."/>
            <person name="Jayasankar P."/>
            <person name="Koringa P.G."/>
            <person name="Patel N.V."/>
            <person name="Hinsu A.T."/>
            <person name="Kumar R."/>
            <person name="Pandey M."/>
            <person name="Agarwal S."/>
            <person name="Srivastava S."/>
            <person name="Singh M."/>
            <person name="Iquebal M.A."/>
            <person name="Jaiswal S."/>
            <person name="Angadi U.B."/>
            <person name="Kumar N."/>
            <person name="Raza M."/>
            <person name="Shah T.M."/>
            <person name="Rai A."/>
            <person name="Jena J.K."/>
        </authorList>
    </citation>
    <scope>NUCLEOTIDE SEQUENCE [LARGE SCALE GENOMIC DNA]</scope>
    <source>
        <strain evidence="2">DASCIFA01</strain>
        <tissue evidence="2">Testis</tissue>
    </source>
</reference>
<proteinExistence type="predicted"/>
<keyword evidence="3" id="KW-1185">Reference proteome</keyword>
<protein>
    <submittedName>
        <fullName evidence="2">Neuronal growth regulator 1-like isoform X1</fullName>
    </submittedName>
</protein>
<gene>
    <name evidence="2" type="ORF">ROHU_011678</name>
    <name evidence="1" type="ORF">ROHU_013406</name>
</gene>
<accession>A0A498LJJ1</accession>
<evidence type="ECO:0000313" key="1">
    <source>
        <dbReference type="EMBL" id="RXN03387.1"/>
    </source>
</evidence>
<dbReference type="EMBL" id="QBIY01013482">
    <property type="protein sequence ID" value="RXN03387.1"/>
    <property type="molecule type" value="Genomic_DNA"/>
</dbReference>
<organism evidence="2 3">
    <name type="scientific">Labeo rohita</name>
    <name type="common">Indian major carp</name>
    <name type="synonym">Cyprinus rohita</name>
    <dbReference type="NCBI Taxonomy" id="84645"/>
    <lineage>
        <taxon>Eukaryota</taxon>
        <taxon>Metazoa</taxon>
        <taxon>Chordata</taxon>
        <taxon>Craniata</taxon>
        <taxon>Vertebrata</taxon>
        <taxon>Euteleostomi</taxon>
        <taxon>Actinopterygii</taxon>
        <taxon>Neopterygii</taxon>
        <taxon>Teleostei</taxon>
        <taxon>Ostariophysi</taxon>
        <taxon>Cypriniformes</taxon>
        <taxon>Cyprinidae</taxon>
        <taxon>Labeoninae</taxon>
        <taxon>Labeonini</taxon>
        <taxon>Labeo</taxon>
    </lineage>
</organism>